<dbReference type="CDD" id="cd12148">
    <property type="entry name" value="fungal_TF_MHR"/>
    <property type="match status" value="1"/>
</dbReference>
<gene>
    <name evidence="9" type="ORF">ASPCAL00009</name>
</gene>
<protein>
    <recommendedName>
        <fullName evidence="8">Zn(2)-C6 fungal-type domain-containing protein</fullName>
    </recommendedName>
</protein>
<feature type="domain" description="Zn(2)-C6 fungal-type" evidence="8">
    <location>
        <begin position="47"/>
        <end position="76"/>
    </location>
</feature>
<dbReference type="Proteomes" id="UP000054771">
    <property type="component" value="Unassembled WGS sequence"/>
</dbReference>
<dbReference type="Gene3D" id="4.10.240.10">
    <property type="entry name" value="Zn(2)-C6 fungal-type DNA-binding domain"/>
    <property type="match status" value="1"/>
</dbReference>
<evidence type="ECO:0000256" key="6">
    <source>
        <dbReference type="ARBA" id="ARBA00023242"/>
    </source>
</evidence>
<dbReference type="Pfam" id="PF00172">
    <property type="entry name" value="Zn_clus"/>
    <property type="match status" value="1"/>
</dbReference>
<organism evidence="9 10">
    <name type="scientific">Aspergillus calidoustus</name>
    <dbReference type="NCBI Taxonomy" id="454130"/>
    <lineage>
        <taxon>Eukaryota</taxon>
        <taxon>Fungi</taxon>
        <taxon>Dikarya</taxon>
        <taxon>Ascomycota</taxon>
        <taxon>Pezizomycotina</taxon>
        <taxon>Eurotiomycetes</taxon>
        <taxon>Eurotiomycetidae</taxon>
        <taxon>Eurotiales</taxon>
        <taxon>Aspergillaceae</taxon>
        <taxon>Aspergillus</taxon>
        <taxon>Aspergillus subgen. Nidulantes</taxon>
    </lineage>
</organism>
<dbReference type="STRING" id="454130.A0A0U5FP88"/>
<dbReference type="GO" id="GO:0005634">
    <property type="term" value="C:nucleus"/>
    <property type="evidence" value="ECO:0007669"/>
    <property type="project" value="UniProtKB-SubCell"/>
</dbReference>
<feature type="compositionally biased region" description="Basic and acidic residues" evidence="7">
    <location>
        <begin position="114"/>
        <end position="126"/>
    </location>
</feature>
<sequence>MSLSTPSDIGPATASGLSTQPRREPSTPTSYGSPADNRRKLSKVSRACDPCKSKKIRCSGTLPCNTCSRRRLSCTYATRYSRGRPPTPPALNSEIPGNPADSTSPGQGRIGTRPPEENREEEEGRATSELVIEGQYFDLTSGLTFLHRAWSKLSAQRGQLMSHGSNEGARDQPLASAGDRPFYLDRPGVEALPDDATARGLLSLYFGSCVVTYRMLHRQRVEGWLHLVLEDRAHGHPLATSLGNAGTSIILTILAIATFRKYKLQSTLSNDLQLAGLHDSDPLFHAATGLTESETGYPRVESVQARLIQVLYLLQTGRMSKAWYTFGNACQIISSLGLHRKQFRQQNAFGEQSDYITQQCAKRVFWTAYTIDKYLSVVFGRPRLLHDVEIDQEFPDTVNDEDMGPDGPLLSDGSDECHITSLICHAKIARIIGRISHEVYHLGDGRQADRAAAADALIHELKAWHAALPPHLGMVKLSTLVASYRREATAITLAYCHALIHATRPFLLGDVNSLSDDPAMQTRINECLSAARKALEIIERIVGDRELSHSFWWTQYVLFCALAVIYVWEIQHKALRDPMPNFDSHETLFALAEKCRFHLQGAGSAAPPNHRYGLILDELRLEAQRQTVLNGNSRAMSGTGQSAEPGIDDTLSLWADHPMADQTAELDMSTNSIFFSGASMLQTWQSTDWLDLDSSAFDPVLSILDIPP</sequence>
<dbReference type="InterPro" id="IPR001138">
    <property type="entry name" value="Zn2Cys6_DnaBD"/>
</dbReference>
<dbReference type="OMA" id="AYCHAVM"/>
<dbReference type="PANTHER" id="PTHR47540">
    <property type="entry name" value="THIAMINE REPRESSIBLE GENES REGULATORY PROTEIN THI5"/>
    <property type="match status" value="1"/>
</dbReference>
<dbReference type="PROSITE" id="PS00463">
    <property type="entry name" value="ZN2_CY6_FUNGAL_1"/>
    <property type="match status" value="1"/>
</dbReference>
<keyword evidence="2" id="KW-0479">Metal-binding</keyword>
<dbReference type="GO" id="GO:0043565">
    <property type="term" value="F:sequence-specific DNA binding"/>
    <property type="evidence" value="ECO:0007669"/>
    <property type="project" value="TreeGrafter"/>
</dbReference>
<dbReference type="PROSITE" id="PS50048">
    <property type="entry name" value="ZN2_CY6_FUNGAL_2"/>
    <property type="match status" value="1"/>
</dbReference>
<dbReference type="GO" id="GO:0006351">
    <property type="term" value="P:DNA-templated transcription"/>
    <property type="evidence" value="ECO:0007669"/>
    <property type="project" value="InterPro"/>
</dbReference>
<name>A0A0U5FP88_ASPCI</name>
<evidence type="ECO:0000256" key="3">
    <source>
        <dbReference type="ARBA" id="ARBA00023015"/>
    </source>
</evidence>
<dbReference type="PANTHER" id="PTHR47540:SF2">
    <property type="entry name" value="ZN(II)2CYS6 TRANSCRIPTION FACTOR (EUROFUNG)"/>
    <property type="match status" value="1"/>
</dbReference>
<keyword evidence="5" id="KW-0804">Transcription</keyword>
<feature type="compositionally biased region" description="Polar residues" evidence="7">
    <location>
        <begin position="15"/>
        <end position="32"/>
    </location>
</feature>
<evidence type="ECO:0000256" key="4">
    <source>
        <dbReference type="ARBA" id="ARBA00023125"/>
    </source>
</evidence>
<dbReference type="CDD" id="cd00067">
    <property type="entry name" value="GAL4"/>
    <property type="match status" value="1"/>
</dbReference>
<comment type="subcellular location">
    <subcellularLocation>
        <location evidence="1">Nucleus</location>
    </subcellularLocation>
</comment>
<dbReference type="GO" id="GO:0000981">
    <property type="term" value="F:DNA-binding transcription factor activity, RNA polymerase II-specific"/>
    <property type="evidence" value="ECO:0007669"/>
    <property type="project" value="InterPro"/>
</dbReference>
<evidence type="ECO:0000313" key="10">
    <source>
        <dbReference type="Proteomes" id="UP000054771"/>
    </source>
</evidence>
<evidence type="ECO:0000256" key="2">
    <source>
        <dbReference type="ARBA" id="ARBA00022723"/>
    </source>
</evidence>
<dbReference type="SMART" id="SM00066">
    <property type="entry name" value="GAL4"/>
    <property type="match status" value="1"/>
</dbReference>
<dbReference type="GO" id="GO:0008270">
    <property type="term" value="F:zinc ion binding"/>
    <property type="evidence" value="ECO:0007669"/>
    <property type="project" value="InterPro"/>
</dbReference>
<evidence type="ECO:0000259" key="8">
    <source>
        <dbReference type="PROSITE" id="PS50048"/>
    </source>
</evidence>
<dbReference type="AlphaFoldDB" id="A0A0U5FP88"/>
<keyword evidence="6" id="KW-0539">Nucleus</keyword>
<proteinExistence type="predicted"/>
<dbReference type="SMART" id="SM00906">
    <property type="entry name" value="Fungal_trans"/>
    <property type="match status" value="1"/>
</dbReference>
<reference evidence="10" key="1">
    <citation type="journal article" date="2016" name="Genome Announc.">
        <title>Draft genome sequences of fungus Aspergillus calidoustus.</title>
        <authorList>
            <person name="Horn F."/>
            <person name="Linde J."/>
            <person name="Mattern D.J."/>
            <person name="Walther G."/>
            <person name="Guthke R."/>
            <person name="Scherlach K."/>
            <person name="Martin K."/>
            <person name="Brakhage A.A."/>
            <person name="Petzke L."/>
            <person name="Valiante V."/>
        </authorList>
    </citation>
    <scope>NUCLEOTIDE SEQUENCE [LARGE SCALE GENOMIC DNA]</scope>
    <source>
        <strain evidence="10">SF006504</strain>
    </source>
</reference>
<accession>A0A0U5FP88</accession>
<keyword evidence="10" id="KW-1185">Reference proteome</keyword>
<dbReference type="SUPFAM" id="SSF57701">
    <property type="entry name" value="Zn2/Cys6 DNA-binding domain"/>
    <property type="match status" value="1"/>
</dbReference>
<dbReference type="Pfam" id="PF04082">
    <property type="entry name" value="Fungal_trans"/>
    <property type="match status" value="1"/>
</dbReference>
<dbReference type="InterPro" id="IPR051711">
    <property type="entry name" value="Stress_Response_Reg"/>
</dbReference>
<evidence type="ECO:0000313" key="9">
    <source>
        <dbReference type="EMBL" id="CEL00407.1"/>
    </source>
</evidence>
<dbReference type="OrthoDB" id="2579025at2759"/>
<dbReference type="EMBL" id="CDMC01000001">
    <property type="protein sequence ID" value="CEL00407.1"/>
    <property type="molecule type" value="Genomic_DNA"/>
</dbReference>
<dbReference type="InterPro" id="IPR007219">
    <property type="entry name" value="XnlR_reg_dom"/>
</dbReference>
<keyword evidence="3" id="KW-0805">Transcription regulation</keyword>
<evidence type="ECO:0000256" key="1">
    <source>
        <dbReference type="ARBA" id="ARBA00004123"/>
    </source>
</evidence>
<dbReference type="GO" id="GO:0045944">
    <property type="term" value="P:positive regulation of transcription by RNA polymerase II"/>
    <property type="evidence" value="ECO:0007669"/>
    <property type="project" value="TreeGrafter"/>
</dbReference>
<evidence type="ECO:0000256" key="7">
    <source>
        <dbReference type="SAM" id="MobiDB-lite"/>
    </source>
</evidence>
<feature type="region of interest" description="Disordered" evidence="7">
    <location>
        <begin position="1"/>
        <end position="53"/>
    </location>
</feature>
<keyword evidence="4" id="KW-0238">DNA-binding</keyword>
<dbReference type="InterPro" id="IPR036864">
    <property type="entry name" value="Zn2-C6_fun-type_DNA-bd_sf"/>
</dbReference>
<evidence type="ECO:0000256" key="5">
    <source>
        <dbReference type="ARBA" id="ARBA00023163"/>
    </source>
</evidence>
<feature type="region of interest" description="Disordered" evidence="7">
    <location>
        <begin position="79"/>
        <end position="127"/>
    </location>
</feature>